<sequence length="569" mass="65401">MGFEYLRSPKFVKLAVVSAIVTMGLVSLLLYPDLLSQGPGFEPERHHGYHRPNHHPANPPPSPPGGHPDWKEEETVKGLADSDFERFDSGYFHHDKSDYGRYESVDAWRPHEVYDPSSEFRLPIPPLHEYRSKGEYLKQPLVADYAKNSDKMFFMIKTGASVLWDRLPIHLLTTLTRVPKFAIYSDAPASVAGHEVIDIFTNITEETRNHEKFTMYRAQKKIHDDQGVFDPGTTVHNGGWELDKFKNIPMLAHAYSVSPESDWFVFMDADSYIMLDALGSWLGTLDPDLALYLGSMAFLGDLPFAHGGSGVVLSRKAVEETIGKHPEYLAEYEREAFGVCCGDALVAKMLRDKMGLEISRGTQEYPHIGWRFQGNSFYDVMVTEEKWCQNILTFHHLTPHDVEVLWEYERLKGPYRSDITYGDIYRDFYLPFIDKRKENWDNLASQKAFKRAGDGVDPENHYPFDSFEACEQACKDWDKCMNFRYLPHAGYCGLSAEIKLGFPVSDDNKHGHTEDPDNKEAISGWNIERIQQVRRNLDCDPLGDREEHNDDPRYDRSEGWYLRRMASSN</sequence>
<feature type="transmembrane region" description="Helical" evidence="8">
    <location>
        <begin position="12"/>
        <end position="31"/>
    </location>
</feature>
<dbReference type="AlphaFoldDB" id="A0A060TIJ0"/>
<evidence type="ECO:0000256" key="6">
    <source>
        <dbReference type="ARBA" id="ARBA00023136"/>
    </source>
</evidence>
<keyword evidence="6 8" id="KW-0472">Membrane</keyword>
<gene>
    <name evidence="9" type="ORF">GNLVRS02_ARAD1D46882g</name>
</gene>
<dbReference type="InterPro" id="IPR026050">
    <property type="entry name" value="C1GALT1/C1GALT1_chp1"/>
</dbReference>
<evidence type="ECO:0000256" key="3">
    <source>
        <dbReference type="ARBA" id="ARBA00022692"/>
    </source>
</evidence>
<accession>A0A060TIJ0</accession>
<comment type="similarity">
    <text evidence="2">Belongs to the glycosyltransferase 31 family. Beta3-Gal-T subfamily.</text>
</comment>
<evidence type="ECO:0000256" key="5">
    <source>
        <dbReference type="ARBA" id="ARBA00022989"/>
    </source>
</evidence>
<evidence type="ECO:0000313" key="9">
    <source>
        <dbReference type="EMBL" id="CDP38976.1"/>
    </source>
</evidence>
<keyword evidence="4" id="KW-0735">Signal-anchor</keyword>
<keyword evidence="3 8" id="KW-0812">Transmembrane</keyword>
<evidence type="ECO:0000256" key="8">
    <source>
        <dbReference type="SAM" id="Phobius"/>
    </source>
</evidence>
<feature type="region of interest" description="Disordered" evidence="7">
    <location>
        <begin position="42"/>
        <end position="75"/>
    </location>
</feature>
<feature type="compositionally biased region" description="Pro residues" evidence="7">
    <location>
        <begin position="57"/>
        <end position="66"/>
    </location>
</feature>
<dbReference type="EMBL" id="HG937694">
    <property type="protein sequence ID" value="CDP38976.1"/>
    <property type="molecule type" value="Genomic_DNA"/>
</dbReference>
<dbReference type="PhylomeDB" id="A0A060TIJ0"/>
<organism evidence="9">
    <name type="scientific">Blastobotrys adeninivorans</name>
    <name type="common">Yeast</name>
    <name type="synonym">Arxula adeninivorans</name>
    <dbReference type="NCBI Taxonomy" id="409370"/>
    <lineage>
        <taxon>Eukaryota</taxon>
        <taxon>Fungi</taxon>
        <taxon>Dikarya</taxon>
        <taxon>Ascomycota</taxon>
        <taxon>Saccharomycotina</taxon>
        <taxon>Dipodascomycetes</taxon>
        <taxon>Dipodascales</taxon>
        <taxon>Trichomonascaceae</taxon>
        <taxon>Blastobotrys</taxon>
    </lineage>
</organism>
<reference evidence="9" key="1">
    <citation type="submission" date="2014-02" db="EMBL/GenBank/DDBJ databases">
        <authorList>
            <person name="Genoscope - CEA"/>
        </authorList>
    </citation>
    <scope>NUCLEOTIDE SEQUENCE</scope>
    <source>
        <strain evidence="9">LS3</strain>
    </source>
</reference>
<reference evidence="9" key="2">
    <citation type="submission" date="2014-06" db="EMBL/GenBank/DDBJ databases">
        <title>The complete genome of Blastobotrys (Arxula) adeninivorans LS3 - a yeast of biotechnological interest.</title>
        <authorList>
            <person name="Kunze G."/>
            <person name="Gaillardin C."/>
            <person name="Czernicka M."/>
            <person name="Durrens P."/>
            <person name="Martin T."/>
            <person name="Boer E."/>
            <person name="Gabaldon T."/>
            <person name="Cruz J."/>
            <person name="Talla E."/>
            <person name="Marck C."/>
            <person name="Goffeau A."/>
            <person name="Barbe V."/>
            <person name="Baret P."/>
            <person name="Baronian K."/>
            <person name="Beier S."/>
            <person name="Bleykasten C."/>
            <person name="Bode R."/>
            <person name="Casaregola S."/>
            <person name="Despons L."/>
            <person name="Fairhead C."/>
            <person name="Giersberg M."/>
            <person name="Gierski P."/>
            <person name="Hahnel U."/>
            <person name="Hartmann A."/>
            <person name="Jankowska D."/>
            <person name="Jubin C."/>
            <person name="Jung P."/>
            <person name="Lafontaine I."/>
            <person name="Leh-Louis V."/>
            <person name="Lemaire M."/>
            <person name="Marcet-Houben M."/>
            <person name="Mascher M."/>
            <person name="Morel G."/>
            <person name="Richard G.-F."/>
            <person name="Riechen J."/>
            <person name="Sacerdot C."/>
            <person name="Sarkar A."/>
            <person name="Savel G."/>
            <person name="Schacherer J."/>
            <person name="Sherman D."/>
            <person name="Straub M.-L."/>
            <person name="Stein N."/>
            <person name="Thierry A."/>
            <person name="Trautwein-Schult A."/>
            <person name="Westhof E."/>
            <person name="Worch S."/>
            <person name="Dujon B."/>
            <person name="Souciet J.-L."/>
            <person name="Wincker P."/>
            <person name="Scholz U."/>
            <person name="Neuveglise N."/>
        </authorList>
    </citation>
    <scope>NUCLEOTIDE SEQUENCE</scope>
    <source>
        <strain evidence="9">LS3</strain>
    </source>
</reference>
<evidence type="ECO:0000256" key="7">
    <source>
        <dbReference type="SAM" id="MobiDB-lite"/>
    </source>
</evidence>
<dbReference type="Gene3D" id="3.90.550.50">
    <property type="match status" value="1"/>
</dbReference>
<evidence type="ECO:0000256" key="2">
    <source>
        <dbReference type="ARBA" id="ARBA00006462"/>
    </source>
</evidence>
<protein>
    <submittedName>
        <fullName evidence="9">ARAD1D46882p</fullName>
    </submittedName>
</protein>
<evidence type="ECO:0000256" key="4">
    <source>
        <dbReference type="ARBA" id="ARBA00022968"/>
    </source>
</evidence>
<comment type="subcellular location">
    <subcellularLocation>
        <location evidence="1">Membrane</location>
        <topology evidence="1">Single-pass type II membrane protein</topology>
    </subcellularLocation>
</comment>
<dbReference type="PANTHER" id="PTHR23033:SF47">
    <property type="entry name" value="APPLE DOMAIN-CONTAINING PROTEIN-RELATED"/>
    <property type="match status" value="1"/>
</dbReference>
<evidence type="ECO:0000256" key="1">
    <source>
        <dbReference type="ARBA" id="ARBA00004606"/>
    </source>
</evidence>
<dbReference type="PANTHER" id="PTHR23033">
    <property type="entry name" value="BETA1,3-GALACTOSYLTRANSFERASE"/>
    <property type="match status" value="1"/>
</dbReference>
<name>A0A060TIJ0_BLAAD</name>
<proteinExistence type="inferred from homology"/>
<dbReference type="GO" id="GO:0016020">
    <property type="term" value="C:membrane"/>
    <property type="evidence" value="ECO:0007669"/>
    <property type="project" value="UniProtKB-SubCell"/>
</dbReference>
<keyword evidence="5 8" id="KW-1133">Transmembrane helix</keyword>